<protein>
    <submittedName>
        <fullName evidence="2">Tdpoz1</fullName>
    </submittedName>
</protein>
<name>A0A8X6LX73_TRICU</name>
<sequence>MFNNDMREKNSECVNIDDLDDGTVQTMLLYMYTATVPDFQWDSACNLYAAADKYEILSLKRECSNFLKDSLSSDNACDLLILADMHLDEDLKSSTEEFILNHRGIFNTNEWKLFMKNNAQLAAELLYLTVKE</sequence>
<dbReference type="InterPro" id="IPR011333">
    <property type="entry name" value="SKP1/BTB/POZ_sf"/>
</dbReference>
<feature type="domain" description="BTB" evidence="1">
    <location>
        <begin position="1"/>
        <end position="70"/>
    </location>
</feature>
<evidence type="ECO:0000313" key="2">
    <source>
        <dbReference type="EMBL" id="GFR25285.1"/>
    </source>
</evidence>
<keyword evidence="3" id="KW-1185">Reference proteome</keyword>
<dbReference type="InterPro" id="IPR000210">
    <property type="entry name" value="BTB/POZ_dom"/>
</dbReference>
<gene>
    <name evidence="2" type="primary">NCL1_43668</name>
    <name evidence="2" type="ORF">TNCT_81541</name>
</gene>
<dbReference type="PANTHER" id="PTHR24413">
    <property type="entry name" value="SPECKLE-TYPE POZ PROTEIN"/>
    <property type="match status" value="1"/>
</dbReference>
<accession>A0A8X6LX73</accession>
<evidence type="ECO:0000259" key="1">
    <source>
        <dbReference type="Pfam" id="PF00651"/>
    </source>
</evidence>
<dbReference type="AlphaFoldDB" id="A0A8X6LX73"/>
<comment type="caution">
    <text evidence="2">The sequence shown here is derived from an EMBL/GenBank/DDBJ whole genome shotgun (WGS) entry which is preliminary data.</text>
</comment>
<dbReference type="Gene3D" id="3.30.710.10">
    <property type="entry name" value="Potassium Channel Kv1.1, Chain A"/>
    <property type="match status" value="1"/>
</dbReference>
<dbReference type="Pfam" id="PF00651">
    <property type="entry name" value="BTB"/>
    <property type="match status" value="1"/>
</dbReference>
<reference evidence="2" key="1">
    <citation type="submission" date="2020-07" db="EMBL/GenBank/DDBJ databases">
        <title>Multicomponent nature underlies the extraordinary mechanical properties of spider dragline silk.</title>
        <authorList>
            <person name="Kono N."/>
            <person name="Nakamura H."/>
            <person name="Mori M."/>
            <person name="Yoshida Y."/>
            <person name="Ohtoshi R."/>
            <person name="Malay A.D."/>
            <person name="Moran D.A.P."/>
            <person name="Tomita M."/>
            <person name="Numata K."/>
            <person name="Arakawa K."/>
        </authorList>
    </citation>
    <scope>NUCLEOTIDE SEQUENCE</scope>
</reference>
<evidence type="ECO:0000313" key="3">
    <source>
        <dbReference type="Proteomes" id="UP000887116"/>
    </source>
</evidence>
<organism evidence="2 3">
    <name type="scientific">Trichonephila clavata</name>
    <name type="common">Joro spider</name>
    <name type="synonym">Nephila clavata</name>
    <dbReference type="NCBI Taxonomy" id="2740835"/>
    <lineage>
        <taxon>Eukaryota</taxon>
        <taxon>Metazoa</taxon>
        <taxon>Ecdysozoa</taxon>
        <taxon>Arthropoda</taxon>
        <taxon>Chelicerata</taxon>
        <taxon>Arachnida</taxon>
        <taxon>Araneae</taxon>
        <taxon>Araneomorphae</taxon>
        <taxon>Entelegynae</taxon>
        <taxon>Araneoidea</taxon>
        <taxon>Nephilidae</taxon>
        <taxon>Trichonephila</taxon>
    </lineage>
</organism>
<dbReference type="Proteomes" id="UP000887116">
    <property type="component" value="Unassembled WGS sequence"/>
</dbReference>
<dbReference type="Gene3D" id="1.25.40.420">
    <property type="match status" value="1"/>
</dbReference>
<dbReference type="SUPFAM" id="SSF54695">
    <property type="entry name" value="POZ domain"/>
    <property type="match status" value="1"/>
</dbReference>
<dbReference type="OrthoDB" id="6434910at2759"/>
<dbReference type="EMBL" id="BMAO01018676">
    <property type="protein sequence ID" value="GFR25285.1"/>
    <property type="molecule type" value="Genomic_DNA"/>
</dbReference>
<proteinExistence type="predicted"/>